<dbReference type="PANTHER" id="PTHR43355">
    <property type="entry name" value="FLAVIN REDUCTASE (NADPH)"/>
    <property type="match status" value="1"/>
</dbReference>
<dbReference type="KEGG" id="salf:SMD44_00509"/>
<evidence type="ECO:0000259" key="1">
    <source>
        <dbReference type="Pfam" id="PF13460"/>
    </source>
</evidence>
<accession>A0A1Z1W3W4</accession>
<evidence type="ECO:0000313" key="3">
    <source>
        <dbReference type="Proteomes" id="UP000195880"/>
    </source>
</evidence>
<dbReference type="OrthoDB" id="3191258at2"/>
<dbReference type="RefSeq" id="WP_087882679.1">
    <property type="nucleotide sequence ID" value="NZ_CP021748.1"/>
</dbReference>
<dbReference type="Pfam" id="PF13460">
    <property type="entry name" value="NAD_binding_10"/>
    <property type="match status" value="1"/>
</dbReference>
<dbReference type="EMBL" id="CP021748">
    <property type="protein sequence ID" value="ARX81111.1"/>
    <property type="molecule type" value="Genomic_DNA"/>
</dbReference>
<gene>
    <name evidence="2" type="ORF">SMD44_00509</name>
</gene>
<dbReference type="AlphaFoldDB" id="A0A1Z1W3W4"/>
<dbReference type="SUPFAM" id="SSF51735">
    <property type="entry name" value="NAD(P)-binding Rossmann-fold domains"/>
    <property type="match status" value="1"/>
</dbReference>
<dbReference type="STRING" id="67267.GCA_000716675_02541"/>
<dbReference type="GO" id="GO:0016646">
    <property type="term" value="F:oxidoreductase activity, acting on the CH-NH group of donors, NAD or NADP as acceptor"/>
    <property type="evidence" value="ECO:0007669"/>
    <property type="project" value="TreeGrafter"/>
</dbReference>
<proteinExistence type="predicted"/>
<keyword evidence="3" id="KW-1185">Reference proteome</keyword>
<dbReference type="Gene3D" id="3.40.50.720">
    <property type="entry name" value="NAD(P)-binding Rossmann-like Domain"/>
    <property type="match status" value="1"/>
</dbReference>
<evidence type="ECO:0000313" key="2">
    <source>
        <dbReference type="EMBL" id="ARX81111.1"/>
    </source>
</evidence>
<reference evidence="2 3" key="1">
    <citation type="submission" date="2017-05" db="EMBL/GenBank/DDBJ databases">
        <title>Streptomyces alboflavus Genome sequencing and assembly.</title>
        <authorList>
            <person name="Wang Y."/>
            <person name="Du B."/>
            <person name="Ding Y."/>
            <person name="Liu H."/>
            <person name="Hou Q."/>
            <person name="Liu K."/>
            <person name="Wang C."/>
            <person name="Yao L."/>
        </authorList>
    </citation>
    <scope>NUCLEOTIDE SEQUENCE [LARGE SCALE GENOMIC DNA]</scope>
    <source>
        <strain evidence="2 3">MDJK44</strain>
    </source>
</reference>
<dbReference type="InterPro" id="IPR051606">
    <property type="entry name" value="Polyketide_Oxido-like"/>
</dbReference>
<sequence length="212" mass="22036">MKIAVVGAAGMVGSRVITEAASRGHDLVAVFRRTPSSALPPGVTAVEGHAEDLHHMSALFGGVDAVVAATRPAPGHEHTAVPTTTALLDAAAAAGTRILVVGGSGPLRAPDNPDRLVLDTPEYVPLEWRSIAAASTAQLDVARAHPAADWVYLSPPAVLEPGHRNGTYRRGTTTLLTDADGVSRISAEDLAVAVVDELENPREERHFTVGES</sequence>
<dbReference type="eggNOG" id="COG2910">
    <property type="taxonomic scope" value="Bacteria"/>
</dbReference>
<dbReference type="InterPro" id="IPR036291">
    <property type="entry name" value="NAD(P)-bd_dom_sf"/>
</dbReference>
<name>A0A1Z1W3W4_9ACTN</name>
<dbReference type="PANTHER" id="PTHR43355:SF2">
    <property type="entry name" value="FLAVIN REDUCTASE (NADPH)"/>
    <property type="match status" value="1"/>
</dbReference>
<dbReference type="Proteomes" id="UP000195880">
    <property type="component" value="Chromosome"/>
</dbReference>
<feature type="domain" description="NAD(P)-binding" evidence="1">
    <location>
        <begin position="7"/>
        <end position="201"/>
    </location>
</feature>
<organism evidence="2 3">
    <name type="scientific">Streptomyces alboflavus</name>
    <dbReference type="NCBI Taxonomy" id="67267"/>
    <lineage>
        <taxon>Bacteria</taxon>
        <taxon>Bacillati</taxon>
        <taxon>Actinomycetota</taxon>
        <taxon>Actinomycetes</taxon>
        <taxon>Kitasatosporales</taxon>
        <taxon>Streptomycetaceae</taxon>
        <taxon>Streptomyces</taxon>
    </lineage>
</organism>
<dbReference type="InterPro" id="IPR016040">
    <property type="entry name" value="NAD(P)-bd_dom"/>
</dbReference>
<protein>
    <submittedName>
        <fullName evidence="2">NADH-flavin reductase</fullName>
    </submittedName>
</protein>